<evidence type="ECO:0000259" key="2">
    <source>
        <dbReference type="Pfam" id="PF02517"/>
    </source>
</evidence>
<dbReference type="STRING" id="551991.SAMN05192529_13711"/>
<sequence length="229" mass="25811">MLGLLIILLVSAALLWGCYKKTFAVLGLRPTTGRAMDFAFGLVLAALICTLYHFLEIAFIDNHWQLNQAYNLTALAKAGWWVLKSVLFEEFVFRGALLYILIRLVGGKWACLISAAAFGVYHWFSYELWGTPFQMIIIFVMTGILGWVLAYAFTQLKSMYLPIAVHFGWNLLHIVIFSSGPLGPQLLVKANAHYLEGALSLLVFLFQVFALPLATLFYVRYRQKETASA</sequence>
<gene>
    <name evidence="3" type="ORF">SAMN05192529_13711</name>
</gene>
<keyword evidence="1" id="KW-1133">Transmembrane helix</keyword>
<dbReference type="AlphaFoldDB" id="A0A1H4CUQ1"/>
<keyword evidence="1" id="KW-0812">Transmembrane</keyword>
<dbReference type="OrthoDB" id="193898at2"/>
<proteinExistence type="predicted"/>
<dbReference type="InterPro" id="IPR003675">
    <property type="entry name" value="Rce1/LyrA-like_dom"/>
</dbReference>
<feature type="transmembrane region" description="Helical" evidence="1">
    <location>
        <begin position="96"/>
        <end position="121"/>
    </location>
</feature>
<evidence type="ECO:0000256" key="1">
    <source>
        <dbReference type="SAM" id="Phobius"/>
    </source>
</evidence>
<feature type="transmembrane region" description="Helical" evidence="1">
    <location>
        <begin position="36"/>
        <end position="55"/>
    </location>
</feature>
<keyword evidence="4" id="KW-1185">Reference proteome</keyword>
<dbReference type="Proteomes" id="UP000199041">
    <property type="component" value="Unassembled WGS sequence"/>
</dbReference>
<reference evidence="3 4" key="1">
    <citation type="submission" date="2016-10" db="EMBL/GenBank/DDBJ databases">
        <authorList>
            <person name="de Groot N.N."/>
        </authorList>
    </citation>
    <scope>NUCLEOTIDE SEQUENCE [LARGE SCALE GENOMIC DNA]</scope>
    <source>
        <strain evidence="3 4">Vu-144</strain>
    </source>
</reference>
<dbReference type="GO" id="GO:0004175">
    <property type="term" value="F:endopeptidase activity"/>
    <property type="evidence" value="ECO:0007669"/>
    <property type="project" value="UniProtKB-ARBA"/>
</dbReference>
<evidence type="ECO:0000313" key="4">
    <source>
        <dbReference type="Proteomes" id="UP000199041"/>
    </source>
</evidence>
<dbReference type="GO" id="GO:0080120">
    <property type="term" value="P:CAAX-box protein maturation"/>
    <property type="evidence" value="ECO:0007669"/>
    <property type="project" value="UniProtKB-ARBA"/>
</dbReference>
<feature type="transmembrane region" description="Helical" evidence="1">
    <location>
        <begin position="160"/>
        <end position="178"/>
    </location>
</feature>
<accession>A0A1H4CUQ1</accession>
<keyword evidence="1" id="KW-0472">Membrane</keyword>
<dbReference type="EMBL" id="FNQY01000037">
    <property type="protein sequence ID" value="SEA64087.1"/>
    <property type="molecule type" value="Genomic_DNA"/>
</dbReference>
<organism evidence="3 4">
    <name type="scientific">Arachidicoccus rhizosphaerae</name>
    <dbReference type="NCBI Taxonomy" id="551991"/>
    <lineage>
        <taxon>Bacteria</taxon>
        <taxon>Pseudomonadati</taxon>
        <taxon>Bacteroidota</taxon>
        <taxon>Chitinophagia</taxon>
        <taxon>Chitinophagales</taxon>
        <taxon>Chitinophagaceae</taxon>
        <taxon>Arachidicoccus</taxon>
    </lineage>
</organism>
<feature type="transmembrane region" description="Helical" evidence="1">
    <location>
        <begin position="198"/>
        <end position="219"/>
    </location>
</feature>
<feature type="transmembrane region" description="Helical" evidence="1">
    <location>
        <begin position="133"/>
        <end position="153"/>
    </location>
</feature>
<dbReference type="Pfam" id="PF02517">
    <property type="entry name" value="Rce1-like"/>
    <property type="match status" value="1"/>
</dbReference>
<protein>
    <recommendedName>
        <fullName evidence="2">CAAX prenyl protease 2/Lysostaphin resistance protein A-like domain-containing protein</fullName>
    </recommendedName>
</protein>
<feature type="domain" description="CAAX prenyl protease 2/Lysostaphin resistance protein A-like" evidence="2">
    <location>
        <begin position="81"/>
        <end position="172"/>
    </location>
</feature>
<name>A0A1H4CUQ1_9BACT</name>
<evidence type="ECO:0000313" key="3">
    <source>
        <dbReference type="EMBL" id="SEA64087.1"/>
    </source>
</evidence>